<feature type="compositionally biased region" description="Low complexity" evidence="1">
    <location>
        <begin position="93"/>
        <end position="107"/>
    </location>
</feature>
<feature type="compositionally biased region" description="Polar residues" evidence="1">
    <location>
        <begin position="286"/>
        <end position="296"/>
    </location>
</feature>
<feature type="compositionally biased region" description="Low complexity" evidence="1">
    <location>
        <begin position="149"/>
        <end position="161"/>
    </location>
</feature>
<evidence type="ECO:0000256" key="1">
    <source>
        <dbReference type="SAM" id="MobiDB-lite"/>
    </source>
</evidence>
<feature type="compositionally biased region" description="Low complexity" evidence="1">
    <location>
        <begin position="415"/>
        <end position="428"/>
    </location>
</feature>
<feature type="region of interest" description="Disordered" evidence="1">
    <location>
        <begin position="515"/>
        <end position="551"/>
    </location>
</feature>
<feature type="compositionally biased region" description="Polar residues" evidence="1">
    <location>
        <begin position="200"/>
        <end position="209"/>
    </location>
</feature>
<feature type="compositionally biased region" description="Low complexity" evidence="1">
    <location>
        <begin position="463"/>
        <end position="477"/>
    </location>
</feature>
<feature type="compositionally biased region" description="Low complexity" evidence="1">
    <location>
        <begin position="670"/>
        <end position="683"/>
    </location>
</feature>
<feature type="compositionally biased region" description="Polar residues" evidence="1">
    <location>
        <begin position="18"/>
        <end position="40"/>
    </location>
</feature>
<feature type="compositionally biased region" description="Polar residues" evidence="1">
    <location>
        <begin position="520"/>
        <end position="532"/>
    </location>
</feature>
<feature type="region of interest" description="Disordered" evidence="1">
    <location>
        <begin position="763"/>
        <end position="843"/>
    </location>
</feature>
<feature type="compositionally biased region" description="Acidic residues" evidence="1">
    <location>
        <begin position="213"/>
        <end position="234"/>
    </location>
</feature>
<feature type="compositionally biased region" description="Basic and acidic residues" evidence="1">
    <location>
        <begin position="618"/>
        <end position="643"/>
    </location>
</feature>
<feature type="compositionally biased region" description="Polar residues" evidence="1">
    <location>
        <begin position="58"/>
        <end position="69"/>
    </location>
</feature>
<feature type="compositionally biased region" description="Polar residues" evidence="1">
    <location>
        <begin position="824"/>
        <end position="833"/>
    </location>
</feature>
<evidence type="ECO:0000313" key="2">
    <source>
        <dbReference type="EMBL" id="ORZ11184.1"/>
    </source>
</evidence>
<feature type="compositionally biased region" description="Basic residues" evidence="1">
    <location>
        <begin position="303"/>
        <end position="314"/>
    </location>
</feature>
<feature type="compositionally biased region" description="Polar residues" evidence="1">
    <location>
        <begin position="798"/>
        <end position="809"/>
    </location>
</feature>
<feature type="compositionally biased region" description="Polar residues" evidence="1">
    <location>
        <begin position="121"/>
        <end position="142"/>
    </location>
</feature>
<dbReference type="EMBL" id="MCGE01000022">
    <property type="protein sequence ID" value="ORZ11184.1"/>
    <property type="molecule type" value="Genomic_DNA"/>
</dbReference>
<feature type="compositionally biased region" description="Polar residues" evidence="1">
    <location>
        <begin position="342"/>
        <end position="370"/>
    </location>
</feature>
<feature type="region of interest" description="Disordered" evidence="1">
    <location>
        <begin position="1"/>
        <end position="502"/>
    </location>
</feature>
<feature type="compositionally biased region" description="Basic and acidic residues" evidence="1">
    <location>
        <begin position="834"/>
        <end position="843"/>
    </location>
</feature>
<name>A0A1X2I801_9FUNG</name>
<comment type="caution">
    <text evidence="2">The sequence shown here is derived from an EMBL/GenBank/DDBJ whole genome shotgun (WGS) entry which is preliminary data.</text>
</comment>
<protein>
    <submittedName>
        <fullName evidence="2">Uncharacterized protein</fullName>
    </submittedName>
</protein>
<evidence type="ECO:0000313" key="3">
    <source>
        <dbReference type="Proteomes" id="UP000193560"/>
    </source>
</evidence>
<feature type="region of interest" description="Disordered" evidence="1">
    <location>
        <begin position="617"/>
        <end position="704"/>
    </location>
</feature>
<accession>A0A1X2I801</accession>
<proteinExistence type="predicted"/>
<feature type="region of interest" description="Disordered" evidence="1">
    <location>
        <begin position="933"/>
        <end position="1003"/>
    </location>
</feature>
<feature type="compositionally biased region" description="Basic residues" evidence="1">
    <location>
        <begin position="949"/>
        <end position="960"/>
    </location>
</feature>
<feature type="compositionally biased region" description="Polar residues" evidence="1">
    <location>
        <begin position="935"/>
        <end position="947"/>
    </location>
</feature>
<feature type="compositionally biased region" description="Low complexity" evidence="1">
    <location>
        <begin position="533"/>
        <end position="544"/>
    </location>
</feature>
<reference evidence="2 3" key="1">
    <citation type="submission" date="2016-07" db="EMBL/GenBank/DDBJ databases">
        <title>Pervasive Adenine N6-methylation of Active Genes in Fungi.</title>
        <authorList>
            <consortium name="DOE Joint Genome Institute"/>
            <person name="Mondo S.J."/>
            <person name="Dannebaum R.O."/>
            <person name="Kuo R.C."/>
            <person name="Labutti K."/>
            <person name="Haridas S."/>
            <person name="Kuo A."/>
            <person name="Salamov A."/>
            <person name="Ahrendt S.R."/>
            <person name="Lipzen A."/>
            <person name="Sullivan W."/>
            <person name="Andreopoulos W.B."/>
            <person name="Clum A."/>
            <person name="Lindquist E."/>
            <person name="Daum C."/>
            <person name="Ramamoorthy G.K."/>
            <person name="Gryganskyi A."/>
            <person name="Culley D."/>
            <person name="Magnuson J.K."/>
            <person name="James T.Y."/>
            <person name="O'Malley M.A."/>
            <person name="Stajich J.E."/>
            <person name="Spatafora J.W."/>
            <person name="Visel A."/>
            <person name="Grigoriev I.V."/>
        </authorList>
    </citation>
    <scope>NUCLEOTIDE SEQUENCE [LARGE SCALE GENOMIC DNA]</scope>
    <source>
        <strain evidence="2 3">NRRL 1336</strain>
    </source>
</reference>
<keyword evidence="3" id="KW-1185">Reference proteome</keyword>
<dbReference type="OrthoDB" id="2291099at2759"/>
<dbReference type="AlphaFoldDB" id="A0A1X2I801"/>
<gene>
    <name evidence="2" type="ORF">BCR42DRAFT_421727</name>
</gene>
<feature type="compositionally biased region" description="Polar residues" evidence="1">
    <location>
        <begin position="399"/>
        <end position="409"/>
    </location>
</feature>
<feature type="compositionally biased region" description="Polar residues" evidence="1">
    <location>
        <begin position="986"/>
        <end position="1003"/>
    </location>
</feature>
<feature type="compositionally biased region" description="Low complexity" evidence="1">
    <location>
        <begin position="387"/>
        <end position="398"/>
    </location>
</feature>
<feature type="compositionally biased region" description="Low complexity" evidence="1">
    <location>
        <begin position="256"/>
        <end position="267"/>
    </location>
</feature>
<dbReference type="Proteomes" id="UP000193560">
    <property type="component" value="Unassembled WGS sequence"/>
</dbReference>
<feature type="compositionally biased region" description="Basic and acidic residues" evidence="1">
    <location>
        <begin position="371"/>
        <end position="382"/>
    </location>
</feature>
<organism evidence="2 3">
    <name type="scientific">Absidia repens</name>
    <dbReference type="NCBI Taxonomy" id="90262"/>
    <lineage>
        <taxon>Eukaryota</taxon>
        <taxon>Fungi</taxon>
        <taxon>Fungi incertae sedis</taxon>
        <taxon>Mucoromycota</taxon>
        <taxon>Mucoromycotina</taxon>
        <taxon>Mucoromycetes</taxon>
        <taxon>Mucorales</taxon>
        <taxon>Cunninghamellaceae</taxon>
        <taxon>Absidia</taxon>
    </lineage>
</organism>
<sequence>MSSDSSSGRFSKKYLGSVNKSNHSSSQRSNNAKFLTTGSKVSAPKPLNLPSLRHESSKASPESTCSASGESDHHPTSISTTPTMINRWGSPLQHQQQQQHTTSSSSDSDTKSKESTSSSSPVAHQPSTAASPAWSAISSTTKKVTDASGTSPTKTSAITTIPSPPSGSTPKNTLLSPKKDHVKITVSHHAKPADIPMPFTQASEPSNMSWDEMVSEEMDFNVSVVDDDDDDDIKLEDRESTTTSLEDNDDDTLNESQSLQQQPVSPSDRFTDDYDRSYPSAAKRTSPGSLYNSQPQEAYRHQDRYHHHHHHHHYHDPYHINNNNAVTQGGGKWSSERRGSEHSNTSGYRGQRRPSSSSFSATQGGWNNHNDQQRRVSQDRTKPPSSPQQQQQQPQQQQHPDTSPVTATTLLRRPSTNINNNSNTIYSSSDDRPPEIVAAQRQAMLSAAEQAKKRREADEAERQAAAARARQKALSLAPPSPPKPLETTPPPSPDNHTSKPATSTPAAITILTHAHEDQQKSSNNKQPSATDSTTGTEIAHETTTSPIIKRGTLITSTTASTGTHHLFANKPKAPMTQDEKSWENYVNHIKKTATDTMDDNDGEDVTTTVSDWSSFAERLQRSTEEKKAHKTMDLRTTKEDSLADHQLQQQESEPKSTEETSPTLQQQNASESTTSQSSPPVTTTKEKTTNSIASEPIKPRRFTKPNTRLEKAVYPIFPDAIGRFVIPKPTSLQFMLEPDESDDELLCTLERHYRHRANAAIGKPALDIPPPAFVESKTKTDRVEPSSPPLDDDNDSNQGPVSNQHPTSTEVKEQATPILDNDQVPVSHQQTITTEEKQHTTPHDDALYPKGLPVTDFFDVPSPPKSITSTSIHTTLANLDLPSAYRKNVLPAPHNDHYPLLMYPLSAPPSDLLVMDSEQKKKMEFSVVLLPPGNAHSTSSHLVTGPSTKPHRYGPRRGTGRYRGAGARGGKHHPASSSSSGAGSWRSATVTSTRGGRPTANTA</sequence>
<feature type="compositionally biased region" description="Low complexity" evidence="1">
    <location>
        <begin position="975"/>
        <end position="984"/>
    </location>
</feature>
<feature type="compositionally biased region" description="Pro residues" evidence="1">
    <location>
        <begin position="478"/>
        <end position="493"/>
    </location>
</feature>
<dbReference type="STRING" id="90262.A0A1X2I801"/>